<dbReference type="RefSeq" id="WP_261293892.1">
    <property type="nucleotide sequence ID" value="NZ_JANQBK010000004.1"/>
</dbReference>
<evidence type="ECO:0000313" key="2">
    <source>
        <dbReference type="Proteomes" id="UP001595713"/>
    </source>
</evidence>
<sequence length="213" mass="23199">MALRNDRAHGRNVIRQAFLFASGALHVANDPVIDCAIGDLAATLDAPYAGVAMLDRTVAHSLSMIGLAAEQAGDLRVFWSDAVMHAQPVNFDDLSAHPAYDTHRAVRCHPAVRAFCALPITLAYPVPIGAIFVADMRPRRAFLQDARPHLDRALTVVSRELSRPRHVYRAGHASIDRIIDLIRDALSVGNDALVRDLDEILRDVEATCKTPGG</sequence>
<proteinExistence type="predicted"/>
<reference evidence="2" key="1">
    <citation type="journal article" date="2019" name="Int. J. Syst. Evol. Microbiol.">
        <title>The Global Catalogue of Microorganisms (GCM) 10K type strain sequencing project: providing services to taxonomists for standard genome sequencing and annotation.</title>
        <authorList>
            <consortium name="The Broad Institute Genomics Platform"/>
            <consortium name="The Broad Institute Genome Sequencing Center for Infectious Disease"/>
            <person name="Wu L."/>
            <person name="Ma J."/>
        </authorList>
    </citation>
    <scope>NUCLEOTIDE SEQUENCE [LARGE SCALE GENOMIC DNA]</scope>
    <source>
        <strain evidence="2">KCTC 42739</strain>
    </source>
</reference>
<dbReference type="EMBL" id="JBHRXP010000001">
    <property type="protein sequence ID" value="MFC3578695.1"/>
    <property type="molecule type" value="Genomic_DNA"/>
</dbReference>
<evidence type="ECO:0000313" key="1">
    <source>
        <dbReference type="EMBL" id="MFC3578695.1"/>
    </source>
</evidence>
<dbReference type="Gene3D" id="3.30.450.40">
    <property type="match status" value="1"/>
</dbReference>
<dbReference type="SUPFAM" id="SSF55781">
    <property type="entry name" value="GAF domain-like"/>
    <property type="match status" value="1"/>
</dbReference>
<keyword evidence="2" id="KW-1185">Reference proteome</keyword>
<accession>A0ABV7STR3</accession>
<evidence type="ECO:0008006" key="3">
    <source>
        <dbReference type="Google" id="ProtNLM"/>
    </source>
</evidence>
<dbReference type="InterPro" id="IPR029016">
    <property type="entry name" value="GAF-like_dom_sf"/>
</dbReference>
<gene>
    <name evidence="1" type="ORF">ACFONA_00835</name>
</gene>
<name>A0ABV7STR3_9SPHN</name>
<dbReference type="Proteomes" id="UP001595713">
    <property type="component" value="Unassembled WGS sequence"/>
</dbReference>
<comment type="caution">
    <text evidence="1">The sequence shown here is derived from an EMBL/GenBank/DDBJ whole genome shotgun (WGS) entry which is preliminary data.</text>
</comment>
<protein>
    <recommendedName>
        <fullName evidence="3">GAF domain-containing protein</fullName>
    </recommendedName>
</protein>
<organism evidence="1 2">
    <name type="scientific">Sphingomonas hylomeconis</name>
    <dbReference type="NCBI Taxonomy" id="1395958"/>
    <lineage>
        <taxon>Bacteria</taxon>
        <taxon>Pseudomonadati</taxon>
        <taxon>Pseudomonadota</taxon>
        <taxon>Alphaproteobacteria</taxon>
        <taxon>Sphingomonadales</taxon>
        <taxon>Sphingomonadaceae</taxon>
        <taxon>Sphingomonas</taxon>
    </lineage>
</organism>